<organism evidence="2 3">
    <name type="scientific">Ignicoccus hospitalis (strain KIN4/I / DSM 18386 / JCM 14125)</name>
    <dbReference type="NCBI Taxonomy" id="453591"/>
    <lineage>
        <taxon>Archaea</taxon>
        <taxon>Thermoproteota</taxon>
        <taxon>Thermoprotei</taxon>
        <taxon>Desulfurococcales</taxon>
        <taxon>Desulfurococcaceae</taxon>
        <taxon>Ignicoccus</taxon>
    </lineage>
</organism>
<keyword evidence="1" id="KW-0472">Membrane</keyword>
<gene>
    <name evidence="2" type="ordered locus">Igni_0716</name>
</gene>
<feature type="transmembrane region" description="Helical" evidence="1">
    <location>
        <begin position="193"/>
        <end position="216"/>
    </location>
</feature>
<dbReference type="AlphaFoldDB" id="A8AAE6"/>
<reference evidence="2 3" key="1">
    <citation type="journal article" date="2008" name="Genome Biol.">
        <title>A genomic analysis of the archaeal system Ignicoccus hospitalis-Nanoarchaeum equitans.</title>
        <authorList>
            <person name="Podar M."/>
            <person name="Anderson I."/>
            <person name="Makarova K.S."/>
            <person name="Elkins J.G."/>
            <person name="Ivanova N."/>
            <person name="Wall M.A."/>
            <person name="Lykidis A."/>
            <person name="Mavromatis K."/>
            <person name="Sun H."/>
            <person name="Hudson M.E."/>
            <person name="Chen W."/>
            <person name="Deciu C."/>
            <person name="Hutchison D."/>
            <person name="Eads J.R."/>
            <person name="Anderson A."/>
            <person name="Fernandes F."/>
            <person name="Szeto E."/>
            <person name="Lapidus A."/>
            <person name="Kyrpides N.C."/>
            <person name="Saier M.H.Jr."/>
            <person name="Richardson P.M."/>
            <person name="Rachel R."/>
            <person name="Huber H."/>
            <person name="Eisen J.A."/>
            <person name="Koonin E.V."/>
            <person name="Keller M."/>
            <person name="Stetter K.O."/>
        </authorList>
    </citation>
    <scope>NUCLEOTIDE SEQUENCE [LARGE SCALE GENOMIC DNA]</scope>
    <source>
        <strain evidence="3">KIN4/I / DSM 18386 / JCM 14125</strain>
    </source>
</reference>
<proteinExistence type="predicted"/>
<evidence type="ECO:0000313" key="2">
    <source>
        <dbReference type="EMBL" id="ABU81898.1"/>
    </source>
</evidence>
<evidence type="ECO:0000256" key="1">
    <source>
        <dbReference type="SAM" id="Phobius"/>
    </source>
</evidence>
<evidence type="ECO:0000313" key="3">
    <source>
        <dbReference type="Proteomes" id="UP000000262"/>
    </source>
</evidence>
<accession>A8AAE6</accession>
<protein>
    <submittedName>
        <fullName evidence="2">Uncharacterized protein</fullName>
    </submittedName>
</protein>
<feature type="transmembrane region" description="Helical" evidence="1">
    <location>
        <begin position="48"/>
        <end position="67"/>
    </location>
</feature>
<keyword evidence="3" id="KW-1185">Reference proteome</keyword>
<dbReference type="HOGENOM" id="CLU_596689_0_0_2"/>
<name>A8AAE6_IGNH4</name>
<dbReference type="EMBL" id="CP000816">
    <property type="protein sequence ID" value="ABU81898.1"/>
    <property type="molecule type" value="Genomic_DNA"/>
</dbReference>
<feature type="transmembrane region" description="Helical" evidence="1">
    <location>
        <begin position="7"/>
        <end position="28"/>
    </location>
</feature>
<dbReference type="STRING" id="453591.Igni_0716"/>
<feature type="transmembrane region" description="Helical" evidence="1">
    <location>
        <begin position="98"/>
        <end position="116"/>
    </location>
</feature>
<sequence length="508" mass="55645">MDVITSLLTLSVALSGLSYALGVLLYALPLPIRGVKRWAPILISDAQLVLVMSLAYGSIIYFSDWVIEATTSTSREELVHEIYEIANGIARLYLFFKLLKIMFSSVFSLNVFGLPLGKALNVFYEVVSALDPLGNWASSFTLDLLIMVFKAGAYLWTFTYILAVVGELVMPVMLALGTLALGVPFRLTKSVGAALIGFAISTYVFVPLVVSLLRLIASYNPALKVVTELILNLPVRASTGVAYPYGKVEDARGEPVVHAFIYFEDRNGRFGLYPLDGEGRFDTRIPLGGAPWPRAFVKVDLYGLVVNYGWVRFGSMDKGSFGEVTIKMGKVWAFSPGVAVVGDVLAEFKPSVDPQAGTLYLQFKLTALRDTEVHIVATGVLKDRVSFVSSHNLANSRINMDSWEGMPSYIISFRMSSGERVEIVVYGTVGTFTPPKPHVLGYLASLMGIRMKNTISYVRHHASQQYLLVVPFIVSALPAIHIVLTGLVARAIASLISEGSKSLVVRMW</sequence>
<dbReference type="RefSeq" id="WP_011998750.1">
    <property type="nucleotide sequence ID" value="NC_009776.1"/>
</dbReference>
<feature type="transmembrane region" description="Helical" evidence="1">
    <location>
        <begin position="168"/>
        <end position="187"/>
    </location>
</feature>
<dbReference type="eggNOG" id="arCOG05930">
    <property type="taxonomic scope" value="Archaea"/>
</dbReference>
<keyword evidence="1" id="KW-1133">Transmembrane helix</keyword>
<feature type="transmembrane region" description="Helical" evidence="1">
    <location>
        <begin position="136"/>
        <end position="156"/>
    </location>
</feature>
<feature type="transmembrane region" description="Helical" evidence="1">
    <location>
        <begin position="466"/>
        <end position="493"/>
    </location>
</feature>
<dbReference type="OrthoDB" id="43622at2157"/>
<dbReference type="KEGG" id="iho:Igni_0716"/>
<dbReference type="GeneID" id="5562896"/>
<dbReference type="Proteomes" id="UP000000262">
    <property type="component" value="Chromosome"/>
</dbReference>
<keyword evidence="1" id="KW-0812">Transmembrane</keyword>